<sequence length="174" mass="18420">MAEVVEQAQHAAAMAASRVQETAAQAVALVHNHGPQPVRRAIERVQGLSWKQWAIIVPLIGMAATALTVVVLLAAPPVLIVGGGLFLFFLPVILLTAPLWIPVAVVFLIFTGISLAAAVAVLYLFKYHRGSLPAGGEGLSRAQEVFQDAVQRSRDFLSQKAQDLTGQSYSAAAA</sequence>
<keyword evidence="10" id="KW-1185">Reference proteome</keyword>
<accession>A0A388L7R1</accession>
<name>A0A388L7R1_CHABU</name>
<dbReference type="Gramene" id="GBG78361">
    <property type="protein sequence ID" value="GBG78361"/>
    <property type="gene ID" value="CBR_g26390"/>
</dbReference>
<comment type="subcellular location">
    <subcellularLocation>
        <location evidence="2">Lipid droplet</location>
    </subcellularLocation>
    <subcellularLocation>
        <location evidence="1">Membrane</location>
        <topology evidence="1">Multi-pass membrane protein</topology>
    </subcellularLocation>
</comment>
<evidence type="ECO:0000313" key="10">
    <source>
        <dbReference type="Proteomes" id="UP000265515"/>
    </source>
</evidence>
<dbReference type="InterPro" id="IPR000136">
    <property type="entry name" value="Oleosin"/>
</dbReference>
<gene>
    <name evidence="9" type="ORF">CBR_g26390</name>
</gene>
<protein>
    <recommendedName>
        <fullName evidence="11">Oleosin</fullName>
    </recommendedName>
</protein>
<evidence type="ECO:0000256" key="4">
    <source>
        <dbReference type="ARBA" id="ARBA00022677"/>
    </source>
</evidence>
<feature type="transmembrane region" description="Helical" evidence="8">
    <location>
        <begin position="53"/>
        <end position="73"/>
    </location>
</feature>
<evidence type="ECO:0000256" key="1">
    <source>
        <dbReference type="ARBA" id="ARBA00004141"/>
    </source>
</evidence>
<evidence type="ECO:0000256" key="8">
    <source>
        <dbReference type="SAM" id="Phobius"/>
    </source>
</evidence>
<evidence type="ECO:0000256" key="3">
    <source>
        <dbReference type="ARBA" id="ARBA00010858"/>
    </source>
</evidence>
<dbReference type="Proteomes" id="UP000265515">
    <property type="component" value="Unassembled WGS sequence"/>
</dbReference>
<evidence type="ECO:0000256" key="6">
    <source>
        <dbReference type="ARBA" id="ARBA00022989"/>
    </source>
</evidence>
<evidence type="ECO:0008006" key="11">
    <source>
        <dbReference type="Google" id="ProtNLM"/>
    </source>
</evidence>
<evidence type="ECO:0000313" key="9">
    <source>
        <dbReference type="EMBL" id="GBG78361.1"/>
    </source>
</evidence>
<dbReference type="GO" id="GO:0016020">
    <property type="term" value="C:membrane"/>
    <property type="evidence" value="ECO:0007669"/>
    <property type="project" value="UniProtKB-SubCell"/>
</dbReference>
<evidence type="ECO:0000256" key="5">
    <source>
        <dbReference type="ARBA" id="ARBA00022692"/>
    </source>
</evidence>
<keyword evidence="7 8" id="KW-0472">Membrane</keyword>
<comment type="similarity">
    <text evidence="3">Belongs to the oleosin family.</text>
</comment>
<dbReference type="Pfam" id="PF01277">
    <property type="entry name" value="Oleosin"/>
    <property type="match status" value="1"/>
</dbReference>
<dbReference type="GO" id="GO:0012511">
    <property type="term" value="C:monolayer-surrounded lipid storage body"/>
    <property type="evidence" value="ECO:0007669"/>
    <property type="project" value="InterPro"/>
</dbReference>
<reference evidence="9 10" key="1">
    <citation type="journal article" date="2018" name="Cell">
        <title>The Chara Genome: Secondary Complexity and Implications for Plant Terrestrialization.</title>
        <authorList>
            <person name="Nishiyama T."/>
            <person name="Sakayama H."/>
            <person name="Vries J.D."/>
            <person name="Buschmann H."/>
            <person name="Saint-Marcoux D."/>
            <person name="Ullrich K.K."/>
            <person name="Haas F.B."/>
            <person name="Vanderstraeten L."/>
            <person name="Becker D."/>
            <person name="Lang D."/>
            <person name="Vosolsobe S."/>
            <person name="Rombauts S."/>
            <person name="Wilhelmsson P.K.I."/>
            <person name="Janitza P."/>
            <person name="Kern R."/>
            <person name="Heyl A."/>
            <person name="Rumpler F."/>
            <person name="Villalobos L.I.A.C."/>
            <person name="Clay J.M."/>
            <person name="Skokan R."/>
            <person name="Toyoda A."/>
            <person name="Suzuki Y."/>
            <person name="Kagoshima H."/>
            <person name="Schijlen E."/>
            <person name="Tajeshwar N."/>
            <person name="Catarino B."/>
            <person name="Hetherington A.J."/>
            <person name="Saltykova A."/>
            <person name="Bonnot C."/>
            <person name="Breuninger H."/>
            <person name="Symeonidi A."/>
            <person name="Radhakrishnan G.V."/>
            <person name="Van Nieuwerburgh F."/>
            <person name="Deforce D."/>
            <person name="Chang C."/>
            <person name="Karol K.G."/>
            <person name="Hedrich R."/>
            <person name="Ulvskov P."/>
            <person name="Glockner G."/>
            <person name="Delwiche C.F."/>
            <person name="Petrasek J."/>
            <person name="Van de Peer Y."/>
            <person name="Friml J."/>
            <person name="Beilby M."/>
            <person name="Dolan L."/>
            <person name="Kohara Y."/>
            <person name="Sugano S."/>
            <person name="Fujiyama A."/>
            <person name="Delaux P.-M."/>
            <person name="Quint M."/>
            <person name="TheiBen G."/>
            <person name="Hagemann M."/>
            <person name="Harholt J."/>
            <person name="Dunand C."/>
            <person name="Zachgo S."/>
            <person name="Langdale J."/>
            <person name="Maumus F."/>
            <person name="Straeten D.V.D."/>
            <person name="Gould S.B."/>
            <person name="Rensing S.A."/>
        </authorList>
    </citation>
    <scope>NUCLEOTIDE SEQUENCE [LARGE SCALE GENOMIC DNA]</scope>
    <source>
        <strain evidence="9 10">S276</strain>
    </source>
</reference>
<dbReference type="EMBL" id="BFEA01000292">
    <property type="protein sequence ID" value="GBG78361.1"/>
    <property type="molecule type" value="Genomic_DNA"/>
</dbReference>
<evidence type="ECO:0000256" key="2">
    <source>
        <dbReference type="ARBA" id="ARBA00004502"/>
    </source>
</evidence>
<dbReference type="AlphaFoldDB" id="A0A388L7R1"/>
<keyword evidence="6 8" id="KW-1133">Transmembrane helix</keyword>
<keyword evidence="4" id="KW-0551">Lipid droplet</keyword>
<feature type="transmembrane region" description="Helical" evidence="8">
    <location>
        <begin position="78"/>
        <end position="97"/>
    </location>
</feature>
<keyword evidence="5 8" id="KW-0812">Transmembrane</keyword>
<feature type="transmembrane region" description="Helical" evidence="8">
    <location>
        <begin position="103"/>
        <end position="125"/>
    </location>
</feature>
<comment type="caution">
    <text evidence="9">The sequence shown here is derived from an EMBL/GenBank/DDBJ whole genome shotgun (WGS) entry which is preliminary data.</text>
</comment>
<organism evidence="9 10">
    <name type="scientific">Chara braunii</name>
    <name type="common">Braun's stonewort</name>
    <dbReference type="NCBI Taxonomy" id="69332"/>
    <lineage>
        <taxon>Eukaryota</taxon>
        <taxon>Viridiplantae</taxon>
        <taxon>Streptophyta</taxon>
        <taxon>Charophyceae</taxon>
        <taxon>Charales</taxon>
        <taxon>Characeae</taxon>
        <taxon>Chara</taxon>
    </lineage>
</organism>
<evidence type="ECO:0000256" key="7">
    <source>
        <dbReference type="ARBA" id="ARBA00023136"/>
    </source>
</evidence>
<proteinExistence type="inferred from homology"/>